<reference evidence="2 3" key="1">
    <citation type="submission" date="2021-08" db="EMBL/GenBank/DDBJ databases">
        <title>Draft Genome Sequence of Phanerochaete sordida strain YK-624.</title>
        <authorList>
            <person name="Mori T."/>
            <person name="Dohra H."/>
            <person name="Suzuki T."/>
            <person name="Kawagishi H."/>
            <person name="Hirai H."/>
        </authorList>
    </citation>
    <scope>NUCLEOTIDE SEQUENCE [LARGE SCALE GENOMIC DNA]</scope>
    <source>
        <strain evidence="2 3">YK-624</strain>
    </source>
</reference>
<protein>
    <submittedName>
        <fullName evidence="2">Uncharacterized protein</fullName>
    </submittedName>
</protein>
<sequence length="73" mass="7819">MIATRGAPAASNLHPGRSFTRTSRFRQLKVYIQRNLCSENAFLKAKTRTSATIGGTGTTALSPANGSIDYTTN</sequence>
<accession>A0A9P3G3S1</accession>
<comment type="caution">
    <text evidence="2">The sequence shown here is derived from an EMBL/GenBank/DDBJ whole genome shotgun (WGS) entry which is preliminary data.</text>
</comment>
<keyword evidence="3" id="KW-1185">Reference proteome</keyword>
<proteinExistence type="predicted"/>
<dbReference type="AlphaFoldDB" id="A0A9P3G3S1"/>
<evidence type="ECO:0000313" key="2">
    <source>
        <dbReference type="EMBL" id="GJE87335.1"/>
    </source>
</evidence>
<dbReference type="Proteomes" id="UP000703269">
    <property type="component" value="Unassembled WGS sequence"/>
</dbReference>
<organism evidence="2 3">
    <name type="scientific">Phanerochaete sordida</name>
    <dbReference type="NCBI Taxonomy" id="48140"/>
    <lineage>
        <taxon>Eukaryota</taxon>
        <taxon>Fungi</taxon>
        <taxon>Dikarya</taxon>
        <taxon>Basidiomycota</taxon>
        <taxon>Agaricomycotina</taxon>
        <taxon>Agaricomycetes</taxon>
        <taxon>Polyporales</taxon>
        <taxon>Phanerochaetaceae</taxon>
        <taxon>Phanerochaete</taxon>
    </lineage>
</organism>
<evidence type="ECO:0000256" key="1">
    <source>
        <dbReference type="SAM" id="MobiDB-lite"/>
    </source>
</evidence>
<feature type="region of interest" description="Disordered" evidence="1">
    <location>
        <begin position="53"/>
        <end position="73"/>
    </location>
</feature>
<dbReference type="EMBL" id="BPQB01000006">
    <property type="protein sequence ID" value="GJE87335.1"/>
    <property type="molecule type" value="Genomic_DNA"/>
</dbReference>
<feature type="compositionally biased region" description="Polar residues" evidence="1">
    <location>
        <begin position="60"/>
        <end position="73"/>
    </location>
</feature>
<evidence type="ECO:0000313" key="3">
    <source>
        <dbReference type="Proteomes" id="UP000703269"/>
    </source>
</evidence>
<gene>
    <name evidence="2" type="ORF">PsYK624_034180</name>
</gene>
<name>A0A9P3G3S1_9APHY</name>